<dbReference type="KEGG" id="seri:SERIO_v1c02600"/>
<dbReference type="InterPro" id="IPR025150">
    <property type="entry name" value="GH123_cat"/>
</dbReference>
<accession>A0A0H3XKC9</accession>
<dbReference type="EMBL" id="CP011856">
    <property type="protein sequence ID" value="AKM53844.1"/>
    <property type="molecule type" value="Genomic_DNA"/>
</dbReference>
<proteinExistence type="predicted"/>
<evidence type="ECO:0000259" key="2">
    <source>
        <dbReference type="Pfam" id="PF13320"/>
    </source>
</evidence>
<dbReference type="PROSITE" id="PS51257">
    <property type="entry name" value="PROKAR_LIPOPROTEIN"/>
    <property type="match status" value="1"/>
</dbReference>
<evidence type="ECO:0000259" key="3">
    <source>
        <dbReference type="Pfam" id="PF22680"/>
    </source>
</evidence>
<feature type="signal peptide" evidence="1">
    <location>
        <begin position="1"/>
        <end position="29"/>
    </location>
</feature>
<dbReference type="Pfam" id="PF22680">
    <property type="entry name" value="Glyco_hydro_123_N_2"/>
    <property type="match status" value="1"/>
</dbReference>
<feature type="domain" description="Glycoside hydrolase 123 N-terminal" evidence="3">
    <location>
        <begin position="99"/>
        <end position="212"/>
    </location>
</feature>
<dbReference type="STRING" id="315358.SERIO_v1c02600"/>
<organism evidence="4 5">
    <name type="scientific">Spiroplasma eriocheiris</name>
    <dbReference type="NCBI Taxonomy" id="315358"/>
    <lineage>
        <taxon>Bacteria</taxon>
        <taxon>Bacillati</taxon>
        <taxon>Mycoplasmatota</taxon>
        <taxon>Mollicutes</taxon>
        <taxon>Entomoplasmatales</taxon>
        <taxon>Spiroplasmataceae</taxon>
        <taxon>Spiroplasma</taxon>
    </lineage>
</organism>
<dbReference type="Proteomes" id="UP000035661">
    <property type="component" value="Chromosome"/>
</dbReference>
<feature type="domain" description="Glycoside hydrolase 123 catalytic" evidence="2">
    <location>
        <begin position="548"/>
        <end position="653"/>
    </location>
</feature>
<evidence type="ECO:0000313" key="5">
    <source>
        <dbReference type="Proteomes" id="UP000035661"/>
    </source>
</evidence>
<dbReference type="Pfam" id="PF13320">
    <property type="entry name" value="GH123_cat"/>
    <property type="match status" value="1"/>
</dbReference>
<reference evidence="4 5" key="1">
    <citation type="journal article" date="2015" name="Genome Biol. Evol.">
        <title>Found and Lost: The Fates of Horizontally Acquired Genes in Arthropod-Symbiotic Spiroplasma.</title>
        <authorList>
            <person name="Lo W.S."/>
            <person name="Gasparich G.E."/>
            <person name="Kuo C.H."/>
        </authorList>
    </citation>
    <scope>NUCLEOTIDE SEQUENCE [LARGE SCALE GENOMIC DNA]</scope>
    <source>
        <strain evidence="5">TDA-040725-5</strain>
    </source>
</reference>
<gene>
    <name evidence="4" type="ORF">SERIO_v1c02600</name>
</gene>
<evidence type="ECO:0000313" key="4">
    <source>
        <dbReference type="EMBL" id="AKM53844.1"/>
    </source>
</evidence>
<dbReference type="AlphaFoldDB" id="A0A0H3XKC9"/>
<keyword evidence="1" id="KW-0732">Signal</keyword>
<sequence>MALSLRNLTTTFLLTTLVGSLTTLTVACARTFTNASGGNHSYENQYNFQYGCEDRGPVQDDNVYFHTFFGDAKFTYSVYLAESQPEFYGIRDNLFNCQNDNPTLTTWKNEYTNLQLIILNKLSLDKFNDLSVRVIDNDDPNIEVQANFLTFIKAHNNAAGRDKDIYQGTQYMPDAIGPSKLSTLSFDVQPIWVSIYTKNNARSGFHNLKLELKFNVNGQNITLTRPFQLNVKNYQLVMDDSQQEPSERFGFSATSYPSNAMNYVEKTTNNNLTTNSLSLTADQIGPRPMNIPYYLTDTYQPYLIEHLKTLKRTNNFYLYGTGFSHQLIQWTGKLSKSGWSDQQYEDYIKNNNFSDVIKDKDWTWTFDFTGLDAYLKLAAKLGYRQFLFTTMDTGNFSFWYLKGASATQGPQRDFKVSLVNAGNGMLGSDFNNYLEFLHSKLIKSLSEYWHQASQKPEYKTPDGKTITLYDSFDELADKTNELTMKNVNDNDQYRLIKSNVFAGWRFKYDPFNEKEIQEIFLNKYNQMILQQREIVQKFNNLNIYKLRSNILRRKSLGNSTMIYSSWNNFPASYLQSDNSEQVWGPLLAYKVGANGYVRWAYDFYRDDYYKLGEVSSEFEAGDNFLVYPGDIKGPRLSVRFLNYLAGVQEVHKMMQLIELYPNKRYDINRALNAIGFAGTTTRDNKYKWYPQDFTISDVKFLQPGLHYQKTVGEQVYELFMYIDTF</sequence>
<feature type="chain" id="PRO_5005203825" evidence="1">
    <location>
        <begin position="30"/>
        <end position="725"/>
    </location>
</feature>
<protein>
    <submittedName>
        <fullName evidence="4">Uncharacterized protein</fullName>
    </submittedName>
</protein>
<dbReference type="RefSeq" id="WP_047791113.1">
    <property type="nucleotide sequence ID" value="NZ_CP011856.1"/>
</dbReference>
<evidence type="ECO:0000256" key="1">
    <source>
        <dbReference type="SAM" id="SignalP"/>
    </source>
</evidence>
<reference evidence="5" key="2">
    <citation type="submission" date="2015-06" db="EMBL/GenBank/DDBJ databases">
        <title>Complete genome sequence of Spiroplasma eriocheiris TDA-040725-5 (DSM 21848).</title>
        <authorList>
            <person name="Lo W.-S."/>
            <person name="Kuo C.-H."/>
        </authorList>
    </citation>
    <scope>NUCLEOTIDE SEQUENCE [LARGE SCALE GENOMIC DNA]</scope>
    <source>
        <strain evidence="5">TDA-040725-5</strain>
    </source>
</reference>
<dbReference type="PATRIC" id="fig|743698.3.peg.262"/>
<keyword evidence="5" id="KW-1185">Reference proteome</keyword>
<name>A0A0H3XKC9_9MOLU</name>
<dbReference type="InterPro" id="IPR053850">
    <property type="entry name" value="Glyco_hydro_123_N_2"/>
</dbReference>